<evidence type="ECO:0000313" key="8">
    <source>
        <dbReference type="Proteomes" id="UP000321234"/>
    </source>
</evidence>
<dbReference type="PANTHER" id="PTHR23501">
    <property type="entry name" value="MAJOR FACILITATOR SUPERFAMILY"/>
    <property type="match status" value="1"/>
</dbReference>
<dbReference type="InterPro" id="IPR011701">
    <property type="entry name" value="MFS"/>
</dbReference>
<evidence type="ECO:0000256" key="4">
    <source>
        <dbReference type="ARBA" id="ARBA00023136"/>
    </source>
</evidence>
<dbReference type="InterPro" id="IPR020846">
    <property type="entry name" value="MFS_dom"/>
</dbReference>
<evidence type="ECO:0000259" key="6">
    <source>
        <dbReference type="PROSITE" id="PS50850"/>
    </source>
</evidence>
<dbReference type="Gene3D" id="1.20.1720.10">
    <property type="entry name" value="Multidrug resistance protein D"/>
    <property type="match status" value="1"/>
</dbReference>
<evidence type="ECO:0000313" key="7">
    <source>
        <dbReference type="EMBL" id="TXR55285.1"/>
    </source>
</evidence>
<dbReference type="InterPro" id="IPR036259">
    <property type="entry name" value="MFS_trans_sf"/>
</dbReference>
<dbReference type="GO" id="GO:0022857">
    <property type="term" value="F:transmembrane transporter activity"/>
    <property type="evidence" value="ECO:0007669"/>
    <property type="project" value="InterPro"/>
</dbReference>
<evidence type="ECO:0000256" key="5">
    <source>
        <dbReference type="SAM" id="Phobius"/>
    </source>
</evidence>
<comment type="caution">
    <text evidence="7">The sequence shown here is derived from an EMBL/GenBank/DDBJ whole genome shotgun (WGS) entry which is preliminary data.</text>
</comment>
<accession>A0A5C8ZB08</accession>
<reference evidence="7 8" key="1">
    <citation type="submission" date="2019-07" db="EMBL/GenBank/DDBJ databases">
        <title>Quadrisphaera sp. strain DD2A genome sequencing and assembly.</title>
        <authorList>
            <person name="Kim I."/>
        </authorList>
    </citation>
    <scope>NUCLEOTIDE SEQUENCE [LARGE SCALE GENOMIC DNA]</scope>
    <source>
        <strain evidence="7 8">DD2A</strain>
    </source>
</reference>
<proteinExistence type="predicted"/>
<name>A0A5C8ZB08_9ACTN</name>
<gene>
    <name evidence="7" type="ORF">FMM08_15565</name>
</gene>
<dbReference type="OrthoDB" id="9778875at2"/>
<feature type="transmembrane region" description="Helical" evidence="5">
    <location>
        <begin position="330"/>
        <end position="353"/>
    </location>
</feature>
<feature type="transmembrane region" description="Helical" evidence="5">
    <location>
        <begin position="297"/>
        <end position="318"/>
    </location>
</feature>
<feature type="transmembrane region" description="Helical" evidence="5">
    <location>
        <begin position="359"/>
        <end position="381"/>
    </location>
</feature>
<dbReference type="Gene3D" id="1.20.1250.20">
    <property type="entry name" value="MFS general substrate transporter like domains"/>
    <property type="match status" value="1"/>
</dbReference>
<organism evidence="7 8">
    <name type="scientific">Quadrisphaera setariae</name>
    <dbReference type="NCBI Taxonomy" id="2593304"/>
    <lineage>
        <taxon>Bacteria</taxon>
        <taxon>Bacillati</taxon>
        <taxon>Actinomycetota</taxon>
        <taxon>Actinomycetes</taxon>
        <taxon>Kineosporiales</taxon>
        <taxon>Kineosporiaceae</taxon>
        <taxon>Quadrisphaera</taxon>
    </lineage>
</organism>
<feature type="transmembrane region" description="Helical" evidence="5">
    <location>
        <begin position="401"/>
        <end position="421"/>
    </location>
</feature>
<dbReference type="AlphaFoldDB" id="A0A5C8ZB08"/>
<feature type="transmembrane region" description="Helical" evidence="5">
    <location>
        <begin position="264"/>
        <end position="285"/>
    </location>
</feature>
<dbReference type="Pfam" id="PF07690">
    <property type="entry name" value="MFS_1"/>
    <property type="match status" value="1"/>
</dbReference>
<comment type="subcellular location">
    <subcellularLocation>
        <location evidence="1">Cell membrane</location>
        <topology evidence="1">Multi-pass membrane protein</topology>
    </subcellularLocation>
</comment>
<evidence type="ECO:0000256" key="3">
    <source>
        <dbReference type="ARBA" id="ARBA00022989"/>
    </source>
</evidence>
<feature type="transmembrane region" description="Helical" evidence="5">
    <location>
        <begin position="45"/>
        <end position="66"/>
    </location>
</feature>
<feature type="transmembrane region" description="Helical" evidence="5">
    <location>
        <begin position="106"/>
        <end position="125"/>
    </location>
</feature>
<dbReference type="EMBL" id="VKAC01000009">
    <property type="protein sequence ID" value="TXR55285.1"/>
    <property type="molecule type" value="Genomic_DNA"/>
</dbReference>
<feature type="transmembrane region" description="Helical" evidence="5">
    <location>
        <begin position="78"/>
        <end position="100"/>
    </location>
</feature>
<dbReference type="Proteomes" id="UP000321234">
    <property type="component" value="Unassembled WGS sequence"/>
</dbReference>
<dbReference type="SUPFAM" id="SSF103473">
    <property type="entry name" value="MFS general substrate transporter"/>
    <property type="match status" value="1"/>
</dbReference>
<dbReference type="GO" id="GO:0005886">
    <property type="term" value="C:plasma membrane"/>
    <property type="evidence" value="ECO:0007669"/>
    <property type="project" value="UniProtKB-SubCell"/>
</dbReference>
<evidence type="ECO:0000256" key="1">
    <source>
        <dbReference type="ARBA" id="ARBA00004651"/>
    </source>
</evidence>
<feature type="transmembrane region" description="Helical" evidence="5">
    <location>
        <begin position="441"/>
        <end position="464"/>
    </location>
</feature>
<feature type="domain" description="Major facilitator superfamily (MFS) profile" evidence="6">
    <location>
        <begin position="9"/>
        <end position="468"/>
    </location>
</feature>
<protein>
    <submittedName>
        <fullName evidence="7">MFS transporter</fullName>
    </submittedName>
</protein>
<keyword evidence="2 5" id="KW-0812">Transmembrane</keyword>
<keyword evidence="4 5" id="KW-0472">Membrane</keyword>
<feature type="transmembrane region" description="Helical" evidence="5">
    <location>
        <begin position="207"/>
        <end position="225"/>
    </location>
</feature>
<feature type="transmembrane region" description="Helical" evidence="5">
    <location>
        <begin position="132"/>
        <end position="154"/>
    </location>
</feature>
<keyword evidence="8" id="KW-1185">Reference proteome</keyword>
<feature type="transmembrane region" description="Helical" evidence="5">
    <location>
        <begin position="160"/>
        <end position="179"/>
    </location>
</feature>
<dbReference type="PANTHER" id="PTHR23501:SF154">
    <property type="entry name" value="MULTIDRUG-EFFLUX TRANSPORTER RV1634-RELATED"/>
    <property type="match status" value="1"/>
</dbReference>
<dbReference type="RefSeq" id="WP_147927291.1">
    <property type="nucleotide sequence ID" value="NZ_VKAC01000009.1"/>
</dbReference>
<evidence type="ECO:0000256" key="2">
    <source>
        <dbReference type="ARBA" id="ARBA00022692"/>
    </source>
</evidence>
<keyword evidence="3 5" id="KW-1133">Transmembrane helix</keyword>
<feature type="transmembrane region" description="Helical" evidence="5">
    <location>
        <begin position="231"/>
        <end position="252"/>
    </location>
</feature>
<dbReference type="PROSITE" id="PS50850">
    <property type="entry name" value="MFS"/>
    <property type="match status" value="1"/>
</dbReference>
<sequence length="488" mass="48418">MIRGELRVALAGIVALVTLVAFEAMAVSTAMPVVADELGGLRRYGLAFSLFLTASLLGTVLAGGWADAHGPRTPVVGGLLAFAGGLVLCGTAPTFTVLLVGRAVSGLGGGLLVVSLYAVVGAVFEEAVRPRVFAWISSAWVLPAVIGPLAAGWLATAWSWRAVFLLVAPLAVVVGAVLLPRLWHLGAPAPEAGAPERPGLLSQRARAVRGLGVAAGAGLAQAGAAELVPLRVLPVVSVLVGVVAVLVALPALLPGGTLRAERGLPSVIAVRGIMTAGFFGAESYVPLMLVLERGLPVTLAGLALTGAAMGWTLGSALQGRQGLRMDRSRLMAVGGLLVACAVGLLVLPSLHLLPGMAVLAVWAVGGLGMGLTLSSTSVLTLSMSPPDLRGRHSAALQLSDALGAVVGIGVAGAVFAARLGSAPDLHATAATGDLAGASSDGGVTFALVFGGLSLVGLLAAAVALRVRPAGGWENGPGTGARAASVAGS</sequence>